<organism evidence="2 5">
    <name type="scientific">Mycolicibacterium rufum</name>
    <dbReference type="NCBI Taxonomy" id="318424"/>
    <lineage>
        <taxon>Bacteria</taxon>
        <taxon>Bacillati</taxon>
        <taxon>Actinomycetota</taxon>
        <taxon>Actinomycetes</taxon>
        <taxon>Mycobacteriales</taxon>
        <taxon>Mycobacteriaceae</taxon>
        <taxon>Mycolicibacterium</taxon>
    </lineage>
</organism>
<proteinExistence type="predicted"/>
<keyword evidence="1" id="KW-1133">Transmembrane helix</keyword>
<keyword evidence="1" id="KW-0812">Transmembrane</keyword>
<feature type="transmembrane region" description="Helical" evidence="1">
    <location>
        <begin position="224"/>
        <end position="246"/>
    </location>
</feature>
<evidence type="ECO:0000313" key="4">
    <source>
        <dbReference type="Proteomes" id="UP001055159"/>
    </source>
</evidence>
<dbReference type="EMBL" id="JACKRN010000082">
    <property type="protein sequence ID" value="MCV7069505.1"/>
    <property type="molecule type" value="Genomic_DNA"/>
</dbReference>
<dbReference type="EMBL" id="CP092427">
    <property type="protein sequence ID" value="ULP34620.1"/>
    <property type="molecule type" value="Genomic_DNA"/>
</dbReference>
<keyword evidence="1" id="KW-0472">Membrane</keyword>
<name>A0A9X3BNT0_9MYCO</name>
<evidence type="ECO:0000313" key="3">
    <source>
        <dbReference type="EMBL" id="ULP34620.1"/>
    </source>
</evidence>
<reference evidence="2" key="2">
    <citation type="journal article" date="2022" name="BMC Genomics">
        <title>Comparative genome analysis of mycobacteria focusing on tRNA and non-coding RNA.</title>
        <authorList>
            <person name="Behra P.R.K."/>
            <person name="Pettersson B.M.F."/>
            <person name="Ramesh M."/>
            <person name="Das S."/>
            <person name="Dasgupta S."/>
            <person name="Kirsebom L.A."/>
        </authorList>
    </citation>
    <scope>NUCLEOTIDE SEQUENCE</scope>
    <source>
        <strain evidence="2">DSM 45406</strain>
    </source>
</reference>
<reference evidence="3" key="3">
    <citation type="submission" date="2022-08" db="EMBL/GenBank/DDBJ databases">
        <title>Whole genome sequencing of non-tuberculosis mycobacteria type-strains.</title>
        <authorList>
            <person name="Igarashi Y."/>
            <person name="Osugi A."/>
            <person name="Mitarai S."/>
        </authorList>
    </citation>
    <scope>NUCLEOTIDE SEQUENCE</scope>
    <source>
        <strain evidence="3">JCM 16372</strain>
    </source>
</reference>
<dbReference type="AlphaFoldDB" id="A0A9X3BNT0"/>
<feature type="transmembrane region" description="Helical" evidence="1">
    <location>
        <begin position="104"/>
        <end position="127"/>
    </location>
</feature>
<feature type="transmembrane region" description="Helical" evidence="1">
    <location>
        <begin position="187"/>
        <end position="212"/>
    </location>
</feature>
<gene>
    <name evidence="2" type="ORF">H7H73_02285</name>
    <name evidence="3" type="ORF">MJO55_14855</name>
</gene>
<evidence type="ECO:0000256" key="1">
    <source>
        <dbReference type="SAM" id="Phobius"/>
    </source>
</evidence>
<keyword evidence="4" id="KW-1185">Reference proteome</keyword>
<protein>
    <submittedName>
        <fullName evidence="2">Uncharacterized protein</fullName>
    </submittedName>
</protein>
<dbReference type="Proteomes" id="UP001055159">
    <property type="component" value="Chromosome"/>
</dbReference>
<feature type="transmembrane region" description="Helical" evidence="1">
    <location>
        <begin position="71"/>
        <end position="92"/>
    </location>
</feature>
<evidence type="ECO:0000313" key="5">
    <source>
        <dbReference type="Proteomes" id="UP001140272"/>
    </source>
</evidence>
<dbReference type="Proteomes" id="UP001140272">
    <property type="component" value="Unassembled WGS sequence"/>
</dbReference>
<sequence>MAWLVALALVLMAAFAVAPALLAGGGYVTITDNTPPSTAFAAELVASWTSYSGALTPDMVGLIELWCRWHAIKIVISALLTLVLSVLAVVLWRRFLRADTGRPGYASCAALVVVLALCAIVVLVANIQATVAPLSALLPLLPADPPPGELGQAMQQIHRGLLDPSSAYAHRPTLVALVDSQRRYLRALGLAAAVLTVTFAAAGLRAVVAWRVTPQAERRRRRTMLGFAVVSAVVTVGAAAACAAALTSAADPATSLLEIFTIG</sequence>
<dbReference type="RefSeq" id="WP_052428857.1">
    <property type="nucleotide sequence ID" value="NZ_CP092427.2"/>
</dbReference>
<evidence type="ECO:0000313" key="2">
    <source>
        <dbReference type="EMBL" id="MCV7069505.1"/>
    </source>
</evidence>
<reference evidence="2" key="1">
    <citation type="submission" date="2020-07" db="EMBL/GenBank/DDBJ databases">
        <authorList>
            <person name="Pettersson B.M.F."/>
            <person name="Behra P.R.K."/>
            <person name="Ramesh M."/>
            <person name="Das S."/>
            <person name="Dasgupta S."/>
            <person name="Kirsebom L.A."/>
        </authorList>
    </citation>
    <scope>NUCLEOTIDE SEQUENCE</scope>
    <source>
        <strain evidence="2">DSM 45406</strain>
    </source>
</reference>
<accession>A0A9X3BNT0</accession>